<evidence type="ECO:0000313" key="3">
    <source>
        <dbReference type="EMBL" id="BAI64582.1"/>
    </source>
</evidence>
<keyword evidence="2" id="KW-0472">Membrane</keyword>
<dbReference type="Proteomes" id="UP000001883">
    <property type="component" value="Chromosome"/>
</dbReference>
<keyword evidence="2" id="KW-0812">Transmembrane</keyword>
<reference evidence="3 4" key="2">
    <citation type="journal article" date="2010" name="J Osaka Dent Univ">
        <title>Isolation and identification of Rothia mucilaginosa from persistent apical periodontitis lesions.</title>
        <authorList>
            <person name="Yamane K."/>
            <person name="Yoshida M."/>
            <person name="Fujihira T."/>
            <person name="Baba T."/>
            <person name="Tsuji N."/>
            <person name="Hayashi H."/>
            <person name="Sugimori C."/>
            <person name="Yamanaka T."/>
            <person name="Mashimo C."/>
            <person name="Nambu T."/>
            <person name="Kawai H."/>
            <person name="Fukushima H."/>
        </authorList>
    </citation>
    <scope>NUCLEOTIDE SEQUENCE [LARGE SCALE GENOMIC DNA]</scope>
    <source>
        <strain evidence="3 4">DY-18</strain>
    </source>
</reference>
<evidence type="ECO:0000256" key="2">
    <source>
        <dbReference type="SAM" id="Phobius"/>
    </source>
</evidence>
<evidence type="ECO:0000256" key="1">
    <source>
        <dbReference type="SAM" id="MobiDB-lite"/>
    </source>
</evidence>
<sequence>MGCGFTRVLLRFWLEVFVPCMVGGTGVYCTGVYHIWRSPARTANTCVSVVRAGELLRECSVRYFVLDALAHSAGATCQADGAGANDFANTVRLQNIQQCVELFLGAGCLDDKGLGGNVDHGCTEQVGCLNDLQADYGVCLDLDQDVVALGGGVGGKLDDLQHVNELVQLLGDLLDGVGVTFGYDGDAGDTGVFGGAHGQGEDVEQSAGEQTGDAGENARLIFYQNGQSVLRH</sequence>
<keyword evidence="2" id="KW-1133">Transmembrane helix</keyword>
<reference evidence="3 4" key="3">
    <citation type="journal article" date="2010" name="Sequencing">
        <title>Complete Genome Sequence of Rothia mucilaginosa DY-18: A Clinical Isolate with Dense Meshwork-Like Structures from a Persistent Apical Periodontitis Lesion.</title>
        <authorList>
            <person name="Yamane K."/>
            <person name="Nambu T."/>
            <person name="Yamanaka T."/>
            <person name="Mashimo C."/>
            <person name="Sugimori C."/>
            <person name="Leung K.-P."/>
            <person name="Fukushima H."/>
        </authorList>
    </citation>
    <scope>NUCLEOTIDE SEQUENCE [LARGE SCALE GENOMIC DNA]</scope>
    <source>
        <strain evidence="3 4">DY-18</strain>
    </source>
</reference>
<reference evidence="4" key="1">
    <citation type="submission" date="2009-07" db="EMBL/GenBank/DDBJ databases">
        <title>Complete genome sequence of Rothia mucilaginosa DJ.</title>
        <authorList>
            <person name="Yamane K."/>
            <person name="Nambu T."/>
            <person name="Mashimo C."/>
            <person name="Sugimori C."/>
            <person name="Yamanaka T."/>
            <person name="Leung K."/>
            <person name="Fukushima H."/>
        </authorList>
    </citation>
    <scope>NUCLEOTIDE SEQUENCE [LARGE SCALE GENOMIC DNA]</scope>
    <source>
        <strain evidence="4">DY-18</strain>
    </source>
</reference>
<evidence type="ECO:0000313" key="4">
    <source>
        <dbReference type="Proteomes" id="UP000001883"/>
    </source>
</evidence>
<accession>D2NSF6</accession>
<proteinExistence type="predicted"/>
<protein>
    <submittedName>
        <fullName evidence="3">Uncharacterized protein</fullName>
    </submittedName>
</protein>
<gene>
    <name evidence="3" type="ordered locus">RMDY18_07500</name>
</gene>
<dbReference type="AlphaFoldDB" id="D2NSF6"/>
<feature type="region of interest" description="Disordered" evidence="1">
    <location>
        <begin position="193"/>
        <end position="212"/>
    </location>
</feature>
<keyword evidence="4" id="KW-1185">Reference proteome</keyword>
<dbReference type="EMBL" id="AP011540">
    <property type="protein sequence ID" value="BAI64582.1"/>
    <property type="molecule type" value="Genomic_DNA"/>
</dbReference>
<organism evidence="3 4">
    <name type="scientific">Rothia mucilaginosa (strain DY-18)</name>
    <name type="common">Stomatococcus mucilaginosus</name>
    <dbReference type="NCBI Taxonomy" id="680646"/>
    <lineage>
        <taxon>Bacteria</taxon>
        <taxon>Bacillati</taxon>
        <taxon>Actinomycetota</taxon>
        <taxon>Actinomycetes</taxon>
        <taxon>Micrococcales</taxon>
        <taxon>Micrococcaceae</taxon>
        <taxon>Rothia</taxon>
    </lineage>
</organism>
<feature type="transmembrane region" description="Helical" evidence="2">
    <location>
        <begin position="12"/>
        <end position="36"/>
    </location>
</feature>
<dbReference type="KEGG" id="rmu:RMDY18_07500"/>
<name>D2NSF6_ROTMD</name>
<dbReference type="HOGENOM" id="CLU_1194169_0_0_11"/>